<evidence type="ECO:0000313" key="2">
    <source>
        <dbReference type="EMBL" id="MCD7452788.1"/>
    </source>
</evidence>
<feature type="compositionally biased region" description="Basic and acidic residues" evidence="1">
    <location>
        <begin position="55"/>
        <end position="68"/>
    </location>
</feature>
<evidence type="ECO:0000313" key="3">
    <source>
        <dbReference type="Proteomes" id="UP000823775"/>
    </source>
</evidence>
<organism evidence="2 3">
    <name type="scientific">Datura stramonium</name>
    <name type="common">Jimsonweed</name>
    <name type="synonym">Common thornapple</name>
    <dbReference type="NCBI Taxonomy" id="4076"/>
    <lineage>
        <taxon>Eukaryota</taxon>
        <taxon>Viridiplantae</taxon>
        <taxon>Streptophyta</taxon>
        <taxon>Embryophyta</taxon>
        <taxon>Tracheophyta</taxon>
        <taxon>Spermatophyta</taxon>
        <taxon>Magnoliopsida</taxon>
        <taxon>eudicotyledons</taxon>
        <taxon>Gunneridae</taxon>
        <taxon>Pentapetalae</taxon>
        <taxon>asterids</taxon>
        <taxon>lamiids</taxon>
        <taxon>Solanales</taxon>
        <taxon>Solanaceae</taxon>
        <taxon>Solanoideae</taxon>
        <taxon>Datureae</taxon>
        <taxon>Datura</taxon>
    </lineage>
</organism>
<evidence type="ECO:0000256" key="1">
    <source>
        <dbReference type="SAM" id="MobiDB-lite"/>
    </source>
</evidence>
<feature type="non-terminal residue" evidence="2">
    <location>
        <position position="1"/>
    </location>
</feature>
<reference evidence="2 3" key="1">
    <citation type="journal article" date="2021" name="BMC Genomics">
        <title>Datura genome reveals duplications of psychoactive alkaloid biosynthetic genes and high mutation rate following tissue culture.</title>
        <authorList>
            <person name="Rajewski A."/>
            <person name="Carter-House D."/>
            <person name="Stajich J."/>
            <person name="Litt A."/>
        </authorList>
    </citation>
    <scope>NUCLEOTIDE SEQUENCE [LARGE SCALE GENOMIC DNA]</scope>
    <source>
        <strain evidence="2">AR-01</strain>
    </source>
</reference>
<comment type="caution">
    <text evidence="2">The sequence shown here is derived from an EMBL/GenBank/DDBJ whole genome shotgun (WGS) entry which is preliminary data.</text>
</comment>
<dbReference type="EMBL" id="JACEIK010000223">
    <property type="protein sequence ID" value="MCD7452788.1"/>
    <property type="molecule type" value="Genomic_DNA"/>
</dbReference>
<keyword evidence="3" id="KW-1185">Reference proteome</keyword>
<accession>A0ABS8S1T5</accession>
<feature type="region of interest" description="Disordered" evidence="1">
    <location>
        <begin position="38"/>
        <end position="80"/>
    </location>
</feature>
<name>A0ABS8S1T5_DATST</name>
<protein>
    <submittedName>
        <fullName evidence="2">Uncharacterized protein</fullName>
    </submittedName>
</protein>
<proteinExistence type="predicted"/>
<dbReference type="Proteomes" id="UP000823775">
    <property type="component" value="Unassembled WGS sequence"/>
</dbReference>
<feature type="compositionally biased region" description="Polar residues" evidence="1">
    <location>
        <begin position="69"/>
        <end position="80"/>
    </location>
</feature>
<gene>
    <name evidence="2" type="ORF">HAX54_018141</name>
</gene>
<sequence>VVQTGSDGRGMESQDHLMGSRPFLSLVDVAIAGHTQFRPDRACGVGAPTQSMKLSEVKRKSNQRKKELSNSTNRRGTKNLTRQIACKQDAKTELDQFGVQSTLLLGKCIR</sequence>